<dbReference type="InterPro" id="IPR007065">
    <property type="entry name" value="HPP"/>
</dbReference>
<keyword evidence="1" id="KW-0812">Transmembrane</keyword>
<comment type="caution">
    <text evidence="3">The sequence shown here is derived from an EMBL/GenBank/DDBJ whole genome shotgun (WGS) entry which is preliminary data.</text>
</comment>
<dbReference type="PANTHER" id="PTHR33741">
    <property type="entry name" value="TRANSMEMBRANE PROTEIN DDB_G0269096-RELATED"/>
    <property type="match status" value="1"/>
</dbReference>
<dbReference type="Proteomes" id="UP000634136">
    <property type="component" value="Unassembled WGS sequence"/>
</dbReference>
<keyword evidence="1" id="KW-0472">Membrane</keyword>
<dbReference type="InterPro" id="IPR058581">
    <property type="entry name" value="TM_HPP"/>
</dbReference>
<sequence>MNAGISGIIGHTMALPIPSTSSLRTFVEHKVGVPGYRTRALVLLHGMNSTRRWRRRKRGGLGIVRASSDVASPSPIWDDWKPVKGASAPSLSDILWPSAGAFAAMALLGKMDQILAPKGLSMTIAPLGAVSAVLFATPSTPAARVFFFLFFFFTFRNTEF</sequence>
<organism evidence="3 4">
    <name type="scientific">Senna tora</name>
    <dbReference type="NCBI Taxonomy" id="362788"/>
    <lineage>
        <taxon>Eukaryota</taxon>
        <taxon>Viridiplantae</taxon>
        <taxon>Streptophyta</taxon>
        <taxon>Embryophyta</taxon>
        <taxon>Tracheophyta</taxon>
        <taxon>Spermatophyta</taxon>
        <taxon>Magnoliopsida</taxon>
        <taxon>eudicotyledons</taxon>
        <taxon>Gunneridae</taxon>
        <taxon>Pentapetalae</taxon>
        <taxon>rosids</taxon>
        <taxon>fabids</taxon>
        <taxon>Fabales</taxon>
        <taxon>Fabaceae</taxon>
        <taxon>Caesalpinioideae</taxon>
        <taxon>Cassia clade</taxon>
        <taxon>Senna</taxon>
    </lineage>
</organism>
<feature type="domain" description="HPP transmembrane region" evidence="2">
    <location>
        <begin position="88"/>
        <end position="145"/>
    </location>
</feature>
<proteinExistence type="predicted"/>
<gene>
    <name evidence="3" type="ORF">G2W53_006897</name>
</gene>
<keyword evidence="4" id="KW-1185">Reference proteome</keyword>
<protein>
    <submittedName>
        <fullName evidence="3">Putative integral membrane HPP family protein</fullName>
    </submittedName>
</protein>
<evidence type="ECO:0000313" key="4">
    <source>
        <dbReference type="Proteomes" id="UP000634136"/>
    </source>
</evidence>
<dbReference type="EMBL" id="JAAIUW010000003">
    <property type="protein sequence ID" value="KAF7838415.1"/>
    <property type="molecule type" value="Genomic_DNA"/>
</dbReference>
<dbReference type="PANTHER" id="PTHR33741:SF1">
    <property type="entry name" value="HPP FAMILY PROTEIN, EXPRESSED"/>
    <property type="match status" value="1"/>
</dbReference>
<evidence type="ECO:0000259" key="2">
    <source>
        <dbReference type="Pfam" id="PF04982"/>
    </source>
</evidence>
<keyword evidence="1" id="KW-1133">Transmembrane helix</keyword>
<feature type="transmembrane region" description="Helical" evidence="1">
    <location>
        <begin position="123"/>
        <end position="153"/>
    </location>
</feature>
<dbReference type="AlphaFoldDB" id="A0A834X5Q3"/>
<evidence type="ECO:0000313" key="3">
    <source>
        <dbReference type="EMBL" id="KAF7838415.1"/>
    </source>
</evidence>
<reference evidence="3" key="1">
    <citation type="submission" date="2020-09" db="EMBL/GenBank/DDBJ databases">
        <title>Genome-Enabled Discovery of Anthraquinone Biosynthesis in Senna tora.</title>
        <authorList>
            <person name="Kang S.-H."/>
            <person name="Pandey R.P."/>
            <person name="Lee C.-M."/>
            <person name="Sim J.-S."/>
            <person name="Jeong J.-T."/>
            <person name="Choi B.-S."/>
            <person name="Jung M."/>
            <person name="Ginzburg D."/>
            <person name="Zhao K."/>
            <person name="Won S.Y."/>
            <person name="Oh T.-J."/>
            <person name="Yu Y."/>
            <person name="Kim N.-H."/>
            <person name="Lee O.R."/>
            <person name="Lee T.-H."/>
            <person name="Bashyal P."/>
            <person name="Kim T.-S."/>
            <person name="Lee W.-H."/>
            <person name="Kawkins C."/>
            <person name="Kim C.-K."/>
            <person name="Kim J.S."/>
            <person name="Ahn B.O."/>
            <person name="Rhee S.Y."/>
            <person name="Sohng J.K."/>
        </authorList>
    </citation>
    <scope>NUCLEOTIDE SEQUENCE</scope>
    <source>
        <tissue evidence="3">Leaf</tissue>
    </source>
</reference>
<evidence type="ECO:0000256" key="1">
    <source>
        <dbReference type="SAM" id="Phobius"/>
    </source>
</evidence>
<accession>A0A834X5Q3</accession>
<dbReference type="OrthoDB" id="2016548at2759"/>
<name>A0A834X5Q3_9FABA</name>
<dbReference type="Pfam" id="PF04982">
    <property type="entry name" value="TM_HPP"/>
    <property type="match status" value="1"/>
</dbReference>